<dbReference type="InterPro" id="IPR012550">
    <property type="entry name" value="DUF1706"/>
</dbReference>
<accession>A0A918CHV2</accession>
<dbReference type="PANTHER" id="PTHR40658:SF4">
    <property type="entry name" value="HYPOTHETICAL CYTOSOLIC PROTEIN"/>
    <property type="match status" value="1"/>
</dbReference>
<keyword evidence="2" id="KW-1185">Reference proteome</keyword>
<reference evidence="1" key="2">
    <citation type="submission" date="2020-09" db="EMBL/GenBank/DDBJ databases">
        <authorList>
            <person name="Sun Q."/>
            <person name="Ohkuma M."/>
        </authorList>
    </citation>
    <scope>NUCLEOTIDE SEQUENCE</scope>
    <source>
        <strain evidence="1">JCM 3346</strain>
    </source>
</reference>
<reference evidence="1" key="1">
    <citation type="journal article" date="2014" name="Int. J. Syst. Evol. Microbiol.">
        <title>Complete genome sequence of Corynebacterium casei LMG S-19264T (=DSM 44701T), isolated from a smear-ripened cheese.</title>
        <authorList>
            <consortium name="US DOE Joint Genome Institute (JGI-PGF)"/>
            <person name="Walter F."/>
            <person name="Albersmeier A."/>
            <person name="Kalinowski J."/>
            <person name="Ruckert C."/>
        </authorList>
    </citation>
    <scope>NUCLEOTIDE SEQUENCE</scope>
    <source>
        <strain evidence="1">JCM 3346</strain>
    </source>
</reference>
<dbReference type="InterPro" id="IPR034660">
    <property type="entry name" value="DinB/YfiT-like"/>
</dbReference>
<evidence type="ECO:0000313" key="1">
    <source>
        <dbReference type="EMBL" id="GGR22386.1"/>
    </source>
</evidence>
<name>A0A918CHV2_AGRME</name>
<sequence>MPTPETQIALQAAAMRSLRSLEAVVDAIPPSERDAPFRDRDGRDRDLQDVLDHVFAWHELLLGWIAAIERGETPAYPAEGFSWSELDELNLSLRDRTRTRGGAERAFARLQGSHAVALAKVGALDADVLFDATRFPWLGGPLAEPVHECLGGHYDWAVGAIGAAR</sequence>
<evidence type="ECO:0008006" key="3">
    <source>
        <dbReference type="Google" id="ProtNLM"/>
    </source>
</evidence>
<protein>
    <recommendedName>
        <fullName evidence="3">ClbS/DfsB family four-helix bundle protein</fullName>
    </recommendedName>
</protein>
<proteinExistence type="predicted"/>
<dbReference type="PANTHER" id="PTHR40658">
    <property type="match status" value="1"/>
</dbReference>
<dbReference type="RefSeq" id="WP_189084623.1">
    <property type="nucleotide sequence ID" value="NZ_BMRJ01000001.1"/>
</dbReference>
<dbReference type="Gene3D" id="1.20.120.450">
    <property type="entry name" value="dinb family like domain"/>
    <property type="match status" value="1"/>
</dbReference>
<dbReference type="AlphaFoldDB" id="A0A918CHV2"/>
<dbReference type="Pfam" id="PF08020">
    <property type="entry name" value="DUF1706"/>
    <property type="match status" value="1"/>
</dbReference>
<evidence type="ECO:0000313" key="2">
    <source>
        <dbReference type="Proteomes" id="UP000610303"/>
    </source>
</evidence>
<organism evidence="1 2">
    <name type="scientific">Agromyces mediolanus</name>
    <name type="common">Corynebacterium mediolanum</name>
    <dbReference type="NCBI Taxonomy" id="41986"/>
    <lineage>
        <taxon>Bacteria</taxon>
        <taxon>Bacillati</taxon>
        <taxon>Actinomycetota</taxon>
        <taxon>Actinomycetes</taxon>
        <taxon>Micrococcales</taxon>
        <taxon>Microbacteriaceae</taxon>
        <taxon>Agromyces</taxon>
    </lineage>
</organism>
<gene>
    <name evidence="1" type="ORF">GCM10010196_15040</name>
</gene>
<comment type="caution">
    <text evidence="1">The sequence shown here is derived from an EMBL/GenBank/DDBJ whole genome shotgun (WGS) entry which is preliminary data.</text>
</comment>
<dbReference type="EMBL" id="BMRJ01000001">
    <property type="protein sequence ID" value="GGR22386.1"/>
    <property type="molecule type" value="Genomic_DNA"/>
</dbReference>
<dbReference type="Proteomes" id="UP000610303">
    <property type="component" value="Unassembled WGS sequence"/>
</dbReference>